<dbReference type="EMBL" id="BK015204">
    <property type="protein sequence ID" value="DAD95821.1"/>
    <property type="molecule type" value="Genomic_DNA"/>
</dbReference>
<reference evidence="1" key="1">
    <citation type="journal article" date="2021" name="Proc. Natl. Acad. Sci. U.S.A.">
        <title>A Catalog of Tens of Thousands of Viruses from Human Metagenomes Reveals Hidden Associations with Chronic Diseases.</title>
        <authorList>
            <person name="Tisza M.J."/>
            <person name="Buck C.B."/>
        </authorList>
    </citation>
    <scope>NUCLEOTIDE SEQUENCE</scope>
    <source>
        <strain evidence="1">Ct1is2</strain>
    </source>
</reference>
<evidence type="ECO:0000313" key="1">
    <source>
        <dbReference type="EMBL" id="DAD95821.1"/>
    </source>
</evidence>
<proteinExistence type="predicted"/>
<protein>
    <submittedName>
        <fullName evidence="1">Head Tail Connector Protein</fullName>
    </submittedName>
</protein>
<accession>A0A8S5NLY3</accession>
<organism evidence="1">
    <name type="scientific">Siphoviridae sp. ct1is2</name>
    <dbReference type="NCBI Taxonomy" id="2826273"/>
    <lineage>
        <taxon>Viruses</taxon>
        <taxon>Duplodnaviria</taxon>
        <taxon>Heunggongvirae</taxon>
        <taxon>Uroviricota</taxon>
        <taxon>Caudoviricetes</taxon>
    </lineage>
</organism>
<sequence>MSEPYVDETFYKNDYEGTPVDDKDFSRLSKRASDIIDSLTDYQVPKIGLDKFSEHVQLLIKKACCAQIEYYQVEGIDLDVTGNTLSGQSASIGGFSYSGATTSTSKQANRVAPSCLSYLEGTGLLRKRSVRIGVI</sequence>
<name>A0A8S5NLY3_9CAUD</name>